<dbReference type="Proteomes" id="UP000777438">
    <property type="component" value="Unassembled WGS sequence"/>
</dbReference>
<gene>
    <name evidence="1" type="ORF">B0T10DRAFT_567066</name>
</gene>
<evidence type="ECO:0000313" key="1">
    <source>
        <dbReference type="EMBL" id="KAH6874954.1"/>
    </source>
</evidence>
<comment type="caution">
    <text evidence="1">The sequence shown here is derived from an EMBL/GenBank/DDBJ whole genome shotgun (WGS) entry which is preliminary data.</text>
</comment>
<name>A0A9P8VTA3_9HYPO</name>
<dbReference type="Gene3D" id="1.20.5.110">
    <property type="match status" value="1"/>
</dbReference>
<accession>A0A9P8VTA3</accession>
<evidence type="ECO:0000313" key="2">
    <source>
        <dbReference type="Proteomes" id="UP000777438"/>
    </source>
</evidence>
<keyword evidence="2" id="KW-1185">Reference proteome</keyword>
<sequence>MFRIANILRRVELHHTPAYKEPQAQLLTESASACWPSTWNDRVLLKRIEKRLPEIEKRLPEVEKRLPEVEKRLPEVEKRLPEVEKRLPEVEKRLPEVEKRLPEVEKRLPEVEKRLPEVEKRLPEVEKRLLSPEVLKYLEIKAAEERRLQELVDKITWWRKAKRNS</sequence>
<reference evidence="1 2" key="1">
    <citation type="journal article" date="2021" name="Nat. Commun.">
        <title>Genetic determinants of endophytism in the Arabidopsis root mycobiome.</title>
        <authorList>
            <person name="Mesny F."/>
            <person name="Miyauchi S."/>
            <person name="Thiergart T."/>
            <person name="Pickel B."/>
            <person name="Atanasova L."/>
            <person name="Karlsson M."/>
            <person name="Huettel B."/>
            <person name="Barry K.W."/>
            <person name="Haridas S."/>
            <person name="Chen C."/>
            <person name="Bauer D."/>
            <person name="Andreopoulos W."/>
            <person name="Pangilinan J."/>
            <person name="LaButti K."/>
            <person name="Riley R."/>
            <person name="Lipzen A."/>
            <person name="Clum A."/>
            <person name="Drula E."/>
            <person name="Henrissat B."/>
            <person name="Kohler A."/>
            <person name="Grigoriev I.V."/>
            <person name="Martin F.M."/>
            <person name="Hacquard S."/>
        </authorList>
    </citation>
    <scope>NUCLEOTIDE SEQUENCE [LARGE SCALE GENOMIC DNA]</scope>
    <source>
        <strain evidence="1 2">MPI-CAGE-CH-0241</strain>
    </source>
</reference>
<dbReference type="AlphaFoldDB" id="A0A9P8VTA3"/>
<protein>
    <submittedName>
        <fullName evidence="1">Uncharacterized protein</fullName>
    </submittedName>
</protein>
<organism evidence="1 2">
    <name type="scientific">Thelonectria olida</name>
    <dbReference type="NCBI Taxonomy" id="1576542"/>
    <lineage>
        <taxon>Eukaryota</taxon>
        <taxon>Fungi</taxon>
        <taxon>Dikarya</taxon>
        <taxon>Ascomycota</taxon>
        <taxon>Pezizomycotina</taxon>
        <taxon>Sordariomycetes</taxon>
        <taxon>Hypocreomycetidae</taxon>
        <taxon>Hypocreales</taxon>
        <taxon>Nectriaceae</taxon>
        <taxon>Thelonectria</taxon>
    </lineage>
</organism>
<dbReference type="SUPFAM" id="SSF57997">
    <property type="entry name" value="Tropomyosin"/>
    <property type="match status" value="1"/>
</dbReference>
<dbReference type="Gene3D" id="1.20.1260.80">
    <property type="match status" value="1"/>
</dbReference>
<dbReference type="EMBL" id="JAGPYM010000036">
    <property type="protein sequence ID" value="KAH6874954.1"/>
    <property type="molecule type" value="Genomic_DNA"/>
</dbReference>
<proteinExistence type="predicted"/>